<dbReference type="EMBL" id="QJKJ01003638">
    <property type="protein sequence ID" value="RDX97506.1"/>
    <property type="molecule type" value="Genomic_DNA"/>
</dbReference>
<comment type="caution">
    <text evidence="1">The sequence shown here is derived from an EMBL/GenBank/DDBJ whole genome shotgun (WGS) entry which is preliminary data.</text>
</comment>
<dbReference type="GO" id="GO:0003676">
    <property type="term" value="F:nucleic acid binding"/>
    <property type="evidence" value="ECO:0007669"/>
    <property type="project" value="InterPro"/>
</dbReference>
<sequence length="92" mass="10667">MDRGLTTKTNDAKVVVNFVRFNIFCKFGVPKELISEYGEIKQILQKMVHLNRKGWSQLSRDALWMQETAYQISLGMSPYRIAFAKACHLLLE</sequence>
<dbReference type="Proteomes" id="UP000257109">
    <property type="component" value="Unassembled WGS sequence"/>
</dbReference>
<dbReference type="AlphaFoldDB" id="A0A371H4A6"/>
<feature type="non-terminal residue" evidence="1">
    <location>
        <position position="1"/>
    </location>
</feature>
<accession>A0A371H4A6</accession>
<organism evidence="1 2">
    <name type="scientific">Mucuna pruriens</name>
    <name type="common">Velvet bean</name>
    <name type="synonym">Dolichos pruriens</name>
    <dbReference type="NCBI Taxonomy" id="157652"/>
    <lineage>
        <taxon>Eukaryota</taxon>
        <taxon>Viridiplantae</taxon>
        <taxon>Streptophyta</taxon>
        <taxon>Embryophyta</taxon>
        <taxon>Tracheophyta</taxon>
        <taxon>Spermatophyta</taxon>
        <taxon>Magnoliopsida</taxon>
        <taxon>eudicotyledons</taxon>
        <taxon>Gunneridae</taxon>
        <taxon>Pentapetalae</taxon>
        <taxon>rosids</taxon>
        <taxon>fabids</taxon>
        <taxon>Fabales</taxon>
        <taxon>Fabaceae</taxon>
        <taxon>Papilionoideae</taxon>
        <taxon>50 kb inversion clade</taxon>
        <taxon>NPAAA clade</taxon>
        <taxon>indigoferoid/millettioid clade</taxon>
        <taxon>Phaseoleae</taxon>
        <taxon>Mucuna</taxon>
    </lineage>
</organism>
<evidence type="ECO:0000313" key="1">
    <source>
        <dbReference type="EMBL" id="RDX97506.1"/>
    </source>
</evidence>
<name>A0A371H4A6_MUCPR</name>
<keyword evidence="2" id="KW-1185">Reference proteome</keyword>
<dbReference type="InterPro" id="IPR036397">
    <property type="entry name" value="RNaseH_sf"/>
</dbReference>
<protein>
    <submittedName>
        <fullName evidence="1">Uncharacterized protein</fullName>
    </submittedName>
</protein>
<dbReference type="SUPFAM" id="SSF53098">
    <property type="entry name" value="Ribonuclease H-like"/>
    <property type="match status" value="1"/>
</dbReference>
<dbReference type="InterPro" id="IPR012337">
    <property type="entry name" value="RNaseH-like_sf"/>
</dbReference>
<reference evidence="1" key="1">
    <citation type="submission" date="2018-05" db="EMBL/GenBank/DDBJ databases">
        <title>Draft genome of Mucuna pruriens seed.</title>
        <authorList>
            <person name="Nnadi N.E."/>
            <person name="Vos R."/>
            <person name="Hasami M.H."/>
            <person name="Devisetty U.K."/>
            <person name="Aguiy J.C."/>
        </authorList>
    </citation>
    <scope>NUCLEOTIDE SEQUENCE [LARGE SCALE GENOMIC DNA]</scope>
    <source>
        <strain evidence="1">JCA_2017</strain>
    </source>
</reference>
<gene>
    <name evidence="1" type="ORF">CR513_19725</name>
</gene>
<dbReference type="Gene3D" id="3.30.420.10">
    <property type="entry name" value="Ribonuclease H-like superfamily/Ribonuclease H"/>
    <property type="match status" value="1"/>
</dbReference>
<evidence type="ECO:0000313" key="2">
    <source>
        <dbReference type="Proteomes" id="UP000257109"/>
    </source>
</evidence>
<proteinExistence type="predicted"/>